<feature type="transmembrane region" description="Helical" evidence="5">
    <location>
        <begin position="224"/>
        <end position="247"/>
    </location>
</feature>
<dbReference type="GO" id="GO:0008320">
    <property type="term" value="F:protein transmembrane transporter activity"/>
    <property type="evidence" value="ECO:0007669"/>
    <property type="project" value="TreeGrafter"/>
</dbReference>
<dbReference type="AlphaFoldDB" id="A0A7S2YTX5"/>
<keyword evidence="3 5" id="KW-1133">Transmembrane helix</keyword>
<dbReference type="EMBL" id="HBHT01040865">
    <property type="protein sequence ID" value="CAD9995316.1"/>
    <property type="molecule type" value="Transcribed_RNA"/>
</dbReference>
<gene>
    <name evidence="6" type="ORF">APAL1065_LOCUS27436</name>
</gene>
<evidence type="ECO:0000256" key="4">
    <source>
        <dbReference type="ARBA" id="ARBA00023136"/>
    </source>
</evidence>
<feature type="transmembrane region" description="Helical" evidence="5">
    <location>
        <begin position="160"/>
        <end position="178"/>
    </location>
</feature>
<dbReference type="PANTHER" id="PTHR15371">
    <property type="entry name" value="TIM23"/>
    <property type="match status" value="1"/>
</dbReference>
<keyword evidence="2 5" id="KW-0812">Transmembrane</keyword>
<keyword evidence="4 5" id="KW-0472">Membrane</keyword>
<dbReference type="InterPro" id="IPR045238">
    <property type="entry name" value="Tim23-like"/>
</dbReference>
<accession>A0A7S2YTX5</accession>
<dbReference type="PANTHER" id="PTHR15371:SF0">
    <property type="entry name" value="SD19278P"/>
    <property type="match status" value="1"/>
</dbReference>
<feature type="transmembrane region" description="Helical" evidence="5">
    <location>
        <begin position="198"/>
        <end position="217"/>
    </location>
</feature>
<evidence type="ECO:0000256" key="3">
    <source>
        <dbReference type="ARBA" id="ARBA00022989"/>
    </source>
</evidence>
<protein>
    <submittedName>
        <fullName evidence="6">Uncharacterized protein</fullName>
    </submittedName>
</protein>
<organism evidence="6">
    <name type="scientific">Entomoneis paludosa</name>
    <dbReference type="NCBI Taxonomy" id="265537"/>
    <lineage>
        <taxon>Eukaryota</taxon>
        <taxon>Sar</taxon>
        <taxon>Stramenopiles</taxon>
        <taxon>Ochrophyta</taxon>
        <taxon>Bacillariophyta</taxon>
        <taxon>Bacillariophyceae</taxon>
        <taxon>Bacillariophycidae</taxon>
        <taxon>Entomoneidaceae</taxon>
        <taxon>Entomoneis</taxon>
    </lineage>
</organism>
<dbReference type="GO" id="GO:0005744">
    <property type="term" value="C:TIM23 mitochondrial import inner membrane translocase complex"/>
    <property type="evidence" value="ECO:0007669"/>
    <property type="project" value="TreeGrafter"/>
</dbReference>
<proteinExistence type="predicted"/>
<evidence type="ECO:0000313" key="6">
    <source>
        <dbReference type="EMBL" id="CAD9995316.1"/>
    </source>
</evidence>
<comment type="subcellular location">
    <subcellularLocation>
        <location evidence="1">Membrane</location>
        <topology evidence="1">Multi-pass membrane protein</topology>
    </subcellularLocation>
</comment>
<evidence type="ECO:0000256" key="2">
    <source>
        <dbReference type="ARBA" id="ARBA00022692"/>
    </source>
</evidence>
<dbReference type="GO" id="GO:0030150">
    <property type="term" value="P:protein import into mitochondrial matrix"/>
    <property type="evidence" value="ECO:0007669"/>
    <property type="project" value="TreeGrafter"/>
</dbReference>
<dbReference type="Pfam" id="PF02466">
    <property type="entry name" value="Tim17"/>
    <property type="match status" value="1"/>
</dbReference>
<name>A0A7S2YTX5_9STRA</name>
<evidence type="ECO:0000256" key="1">
    <source>
        <dbReference type="ARBA" id="ARBA00004141"/>
    </source>
</evidence>
<reference evidence="6" key="1">
    <citation type="submission" date="2021-01" db="EMBL/GenBank/DDBJ databases">
        <authorList>
            <person name="Corre E."/>
            <person name="Pelletier E."/>
            <person name="Niang G."/>
            <person name="Scheremetjew M."/>
            <person name="Finn R."/>
            <person name="Kale V."/>
            <person name="Holt S."/>
            <person name="Cochrane G."/>
            <person name="Meng A."/>
            <person name="Brown T."/>
            <person name="Cohen L."/>
        </authorList>
    </citation>
    <scope>NUCLEOTIDE SEQUENCE</scope>
    <source>
        <strain evidence="6">CCMP125</strain>
    </source>
</reference>
<sequence length="257" mass="27386">MNNSNNDSEDSGAPLPDFRSSGIQLQTIAPALGVTGGANTPDYIEYDPKARGFNTVFANAGMAYLIGTGAGGLYGLRLGLQSAPSTHFRVRVNSILNQCGRYGSRAGNTMGVFAVLYSLYEVMADQVRVEWIEEILFMYGDVVPSHILDFEESDMWFDDVLMCIFSLFPLLLLRFVSFGPAQYDLEDRLGARAISPTLGSFVAPGLGAVGAGVTYYAPSGIRAAGLAGAIGFASVGATFTLYSALGIPYGRGGFLFF</sequence>
<evidence type="ECO:0000256" key="5">
    <source>
        <dbReference type="SAM" id="Phobius"/>
    </source>
</evidence>